<dbReference type="SMART" id="SM00951">
    <property type="entry name" value="QLQ"/>
    <property type="match status" value="1"/>
</dbReference>
<evidence type="ECO:0000256" key="6">
    <source>
        <dbReference type="SAM" id="MobiDB-lite"/>
    </source>
</evidence>
<dbReference type="PROSITE" id="PS51666">
    <property type="entry name" value="QLQ"/>
    <property type="match status" value="1"/>
</dbReference>
<comment type="domain">
    <text evidence="5">The QLQ domain and WRC domain may be involved in protein-protein interaction and DNA-binding, respectively.</text>
</comment>
<dbReference type="GO" id="GO:0005524">
    <property type="term" value="F:ATP binding"/>
    <property type="evidence" value="ECO:0007669"/>
    <property type="project" value="UniProtKB-UniRule"/>
</dbReference>
<sequence length="536" mass="57778">MQHKPLQSLHLSNTEKVDGGGGESGPQKRLEKEQSRVIKLDLGNCEEKNRPLIKYSETVLNSAQLFEFKQQALIFKYMRAGLPVPLQLVIPIWKTVASSFGSDCGGFYKQYPSFVGFSTQEFDYKNMTDPEPGRCRRTDGKKWRCSRDVVPDQKYCERHMHRGRQRSRKLVEASQIASPSCKTSAHDAENSKTISSHNPRPKSAEPFPSTPSSDIKNSEAISTPFQFMTPSSNTNTGNDITTATTGRVNDNRTDVMFYRISNSKSVTIAAAANTTTTTATSIPSLTSAHSKSSIITTASTDSKNDVNGSKKSSFTITIAPDTAAANTGMHTNNLITLNIPSTGTSITATETVTVAAATTTSNNNYSSIDGKHDSSNCTSIKSMINIKRKGGSSTNTGSNPSAGLGFSPKSVLPVGGCSGIELEPVRCRRTDGKKWRCGREVVPDQKYCGRHMHRGAKRRMEASQSVANTAAVSAGHLSTVIVSNRADSATLNTNLSISIPAKPPVTNDEEKSPTSSSDATISDTTITAYENAKCCS</sequence>
<proteinExistence type="inferred from homology"/>
<dbReference type="PANTHER" id="PTHR31602:SF103">
    <property type="entry name" value="GROWTH-REGULATING FACTOR"/>
    <property type="match status" value="1"/>
</dbReference>
<keyword evidence="10" id="KW-1185">Reference proteome</keyword>
<dbReference type="InterPro" id="IPR014978">
    <property type="entry name" value="Gln-Leu-Gln_QLQ"/>
</dbReference>
<dbReference type="EMBL" id="VAHF01000004">
    <property type="protein sequence ID" value="TXG62721.1"/>
    <property type="molecule type" value="Genomic_DNA"/>
</dbReference>
<feature type="compositionally biased region" description="Polar residues" evidence="6">
    <location>
        <begin position="210"/>
        <end position="232"/>
    </location>
</feature>
<organism evidence="9 10">
    <name type="scientific">Acer yangbiense</name>
    <dbReference type="NCBI Taxonomy" id="1000413"/>
    <lineage>
        <taxon>Eukaryota</taxon>
        <taxon>Viridiplantae</taxon>
        <taxon>Streptophyta</taxon>
        <taxon>Embryophyta</taxon>
        <taxon>Tracheophyta</taxon>
        <taxon>Spermatophyta</taxon>
        <taxon>Magnoliopsida</taxon>
        <taxon>eudicotyledons</taxon>
        <taxon>Gunneridae</taxon>
        <taxon>Pentapetalae</taxon>
        <taxon>rosids</taxon>
        <taxon>malvids</taxon>
        <taxon>Sapindales</taxon>
        <taxon>Sapindaceae</taxon>
        <taxon>Hippocastanoideae</taxon>
        <taxon>Acereae</taxon>
        <taxon>Acer</taxon>
    </lineage>
</organism>
<feature type="domain" description="WRC" evidence="8">
    <location>
        <begin position="421"/>
        <end position="465"/>
    </location>
</feature>
<dbReference type="GO" id="GO:0005634">
    <property type="term" value="C:nucleus"/>
    <property type="evidence" value="ECO:0007669"/>
    <property type="project" value="UniProtKB-SubCell"/>
</dbReference>
<evidence type="ECO:0000256" key="3">
    <source>
        <dbReference type="ARBA" id="ARBA00023242"/>
    </source>
</evidence>
<evidence type="ECO:0000256" key="4">
    <source>
        <dbReference type="PROSITE-ProRule" id="PRU01002"/>
    </source>
</evidence>
<dbReference type="GO" id="GO:0099402">
    <property type="term" value="P:plant organ development"/>
    <property type="evidence" value="ECO:0007669"/>
    <property type="project" value="UniProtKB-ARBA"/>
</dbReference>
<evidence type="ECO:0000313" key="10">
    <source>
        <dbReference type="Proteomes" id="UP000323000"/>
    </source>
</evidence>
<dbReference type="Pfam" id="PF08879">
    <property type="entry name" value="WRC"/>
    <property type="match status" value="2"/>
</dbReference>
<evidence type="ECO:0000313" key="9">
    <source>
        <dbReference type="EMBL" id="TXG62721.1"/>
    </source>
</evidence>
<dbReference type="Pfam" id="PF08880">
    <property type="entry name" value="QLQ"/>
    <property type="match status" value="1"/>
</dbReference>
<feature type="compositionally biased region" description="Low complexity" evidence="6">
    <location>
        <begin position="233"/>
        <end position="245"/>
    </location>
</feature>
<dbReference type="OrthoDB" id="1103109at2759"/>
<name>A0A5C7I032_9ROSI</name>
<feature type="compositionally biased region" description="Low complexity" evidence="6">
    <location>
        <begin position="514"/>
        <end position="523"/>
    </location>
</feature>
<feature type="domain" description="WRC" evidence="8">
    <location>
        <begin position="129"/>
        <end position="173"/>
    </location>
</feature>
<protein>
    <recommendedName>
        <fullName evidence="5">Growth-regulating factor</fullName>
    </recommendedName>
</protein>
<dbReference type="AlphaFoldDB" id="A0A5C7I032"/>
<gene>
    <name evidence="9" type="ORF">EZV62_009715</name>
</gene>
<keyword evidence="3 5" id="KW-0539">Nucleus</keyword>
<dbReference type="PROSITE" id="PS51667">
    <property type="entry name" value="WRC"/>
    <property type="match status" value="2"/>
</dbReference>
<feature type="region of interest" description="Disordered" evidence="6">
    <location>
        <begin position="1"/>
        <end position="33"/>
    </location>
</feature>
<dbReference type="InterPro" id="IPR031137">
    <property type="entry name" value="GRF"/>
</dbReference>
<dbReference type="InterPro" id="IPR014977">
    <property type="entry name" value="WRC_dom"/>
</dbReference>
<comment type="caution">
    <text evidence="9">The sequence shown here is derived from an EMBL/GenBank/DDBJ whole genome shotgun (WGS) entry which is preliminary data.</text>
</comment>
<comment type="subcellular location">
    <subcellularLocation>
        <location evidence="1 5">Nucleus</location>
    </subcellularLocation>
</comment>
<accession>A0A5C7I032</accession>
<feature type="region of interest" description="Disordered" evidence="6">
    <location>
        <begin position="500"/>
        <end position="523"/>
    </location>
</feature>
<dbReference type="PANTHER" id="PTHR31602">
    <property type="entry name" value="GROWTH-REGULATING FACTOR 5"/>
    <property type="match status" value="1"/>
</dbReference>
<evidence type="ECO:0000256" key="1">
    <source>
        <dbReference type="ARBA" id="ARBA00004123"/>
    </source>
</evidence>
<feature type="compositionally biased region" description="Basic residues" evidence="6">
    <location>
        <begin position="159"/>
        <end position="168"/>
    </location>
</feature>
<evidence type="ECO:0000256" key="5">
    <source>
        <dbReference type="RuleBase" id="RU367127"/>
    </source>
</evidence>
<dbReference type="GO" id="GO:0006355">
    <property type="term" value="P:regulation of DNA-templated transcription"/>
    <property type="evidence" value="ECO:0007669"/>
    <property type="project" value="InterPro"/>
</dbReference>
<comment type="function">
    <text evidence="5">Transcription activator.</text>
</comment>
<keyword evidence="5" id="KW-0010">Activator</keyword>
<evidence type="ECO:0000259" key="7">
    <source>
        <dbReference type="PROSITE" id="PS51666"/>
    </source>
</evidence>
<dbReference type="Proteomes" id="UP000323000">
    <property type="component" value="Chromosome 4"/>
</dbReference>
<evidence type="ECO:0000256" key="2">
    <source>
        <dbReference type="ARBA" id="ARBA00008122"/>
    </source>
</evidence>
<feature type="domain" description="QLQ" evidence="7">
    <location>
        <begin position="59"/>
        <end position="94"/>
    </location>
</feature>
<evidence type="ECO:0000259" key="8">
    <source>
        <dbReference type="PROSITE" id="PS51667"/>
    </source>
</evidence>
<comment type="caution">
    <text evidence="4">Lacks conserved residue(s) required for the propagation of feature annotation.</text>
</comment>
<feature type="region of interest" description="Disordered" evidence="6">
    <location>
        <begin position="159"/>
        <end position="246"/>
    </location>
</feature>
<keyword evidence="5" id="KW-0804">Transcription</keyword>
<dbReference type="GO" id="GO:0006351">
    <property type="term" value="P:DNA-templated transcription"/>
    <property type="evidence" value="ECO:0007669"/>
    <property type="project" value="UniProtKB-UniRule"/>
</dbReference>
<comment type="similarity">
    <text evidence="2 5">Belongs to the GRF family.</text>
</comment>
<reference evidence="10" key="1">
    <citation type="journal article" date="2019" name="Gigascience">
        <title>De novo genome assembly of the endangered Acer yangbiense, a plant species with extremely small populations endemic to Yunnan Province, China.</title>
        <authorList>
            <person name="Yang J."/>
            <person name="Wariss H.M."/>
            <person name="Tao L."/>
            <person name="Zhang R."/>
            <person name="Yun Q."/>
            <person name="Hollingsworth P."/>
            <person name="Dao Z."/>
            <person name="Luo G."/>
            <person name="Guo H."/>
            <person name="Ma Y."/>
            <person name="Sun W."/>
        </authorList>
    </citation>
    <scope>NUCLEOTIDE SEQUENCE [LARGE SCALE GENOMIC DNA]</scope>
    <source>
        <strain evidence="10">cv. Malutang</strain>
    </source>
</reference>
<keyword evidence="5" id="KW-0805">Transcription regulation</keyword>